<name>X1QYN0_9ZZZZ</name>
<reference evidence="1" key="1">
    <citation type="journal article" date="2014" name="Front. Microbiol.">
        <title>High frequency of phylogenetically diverse reductive dehalogenase-homologous genes in deep subseafloor sedimentary metagenomes.</title>
        <authorList>
            <person name="Kawai M."/>
            <person name="Futagami T."/>
            <person name="Toyoda A."/>
            <person name="Takaki Y."/>
            <person name="Nishi S."/>
            <person name="Hori S."/>
            <person name="Arai W."/>
            <person name="Tsubouchi T."/>
            <person name="Morono Y."/>
            <person name="Uchiyama I."/>
            <person name="Ito T."/>
            <person name="Fujiyama A."/>
            <person name="Inagaki F."/>
            <person name="Takami H."/>
        </authorList>
    </citation>
    <scope>NUCLEOTIDE SEQUENCE</scope>
    <source>
        <strain evidence="1">Expedition CK06-06</strain>
    </source>
</reference>
<gene>
    <name evidence="1" type="ORF">S06H3_60932</name>
</gene>
<dbReference type="AlphaFoldDB" id="X1QYN0"/>
<proteinExistence type="predicted"/>
<dbReference type="EMBL" id="BARV01039841">
    <property type="protein sequence ID" value="GAI48404.1"/>
    <property type="molecule type" value="Genomic_DNA"/>
</dbReference>
<comment type="caution">
    <text evidence="1">The sequence shown here is derived from an EMBL/GenBank/DDBJ whole genome shotgun (WGS) entry which is preliminary data.</text>
</comment>
<organism evidence="1">
    <name type="scientific">marine sediment metagenome</name>
    <dbReference type="NCBI Taxonomy" id="412755"/>
    <lineage>
        <taxon>unclassified sequences</taxon>
        <taxon>metagenomes</taxon>
        <taxon>ecological metagenomes</taxon>
    </lineage>
</organism>
<accession>X1QYN0</accession>
<protein>
    <submittedName>
        <fullName evidence="1">Uncharacterized protein</fullName>
    </submittedName>
</protein>
<sequence>MKVSRFHIWVISLSVKHVYGPKKINAGNEDVIATCHVKNGEEYVDAFIEHYNQLGVKHIVFLDNNSQGNDPNMKS</sequence>
<evidence type="ECO:0000313" key="1">
    <source>
        <dbReference type="EMBL" id="GAI48404.1"/>
    </source>
</evidence>